<evidence type="ECO:0000313" key="2">
    <source>
        <dbReference type="Proteomes" id="UP001060170"/>
    </source>
</evidence>
<reference evidence="2" key="2">
    <citation type="journal article" date="2018" name="Mol. Plant Microbe Interact.">
        <title>Genome sequence resources for the wheat stripe rust pathogen (Puccinia striiformis f. sp. tritici) and the barley stripe rust pathogen (Puccinia striiformis f. sp. hordei).</title>
        <authorList>
            <person name="Xia C."/>
            <person name="Wang M."/>
            <person name="Yin C."/>
            <person name="Cornejo O.E."/>
            <person name="Hulbert S.H."/>
            <person name="Chen X."/>
        </authorList>
    </citation>
    <scope>NUCLEOTIDE SEQUENCE [LARGE SCALE GENOMIC DNA]</scope>
    <source>
        <strain evidence="2">93-210</strain>
    </source>
</reference>
<proteinExistence type="predicted"/>
<name>A0ACC0EVU1_9BASI</name>
<comment type="caution">
    <text evidence="1">The sequence shown here is derived from an EMBL/GenBank/DDBJ whole genome shotgun (WGS) entry which is preliminary data.</text>
</comment>
<reference evidence="2" key="1">
    <citation type="journal article" date="2018" name="BMC Genomics">
        <title>Genomic insights into host adaptation between the wheat stripe rust pathogen (Puccinia striiformis f. sp. tritici) and the barley stripe rust pathogen (Puccinia striiformis f. sp. hordei).</title>
        <authorList>
            <person name="Xia C."/>
            <person name="Wang M."/>
            <person name="Yin C."/>
            <person name="Cornejo O.E."/>
            <person name="Hulbert S.H."/>
            <person name="Chen X."/>
        </authorList>
    </citation>
    <scope>NUCLEOTIDE SEQUENCE [LARGE SCALE GENOMIC DNA]</scope>
    <source>
        <strain evidence="2">93-210</strain>
    </source>
</reference>
<protein>
    <submittedName>
        <fullName evidence="1">Uncharacterized protein</fullName>
    </submittedName>
</protein>
<sequence length="188" mass="21908">MDEVPFGIFMRWRGQVCQRLSCGFWPSSGYPSPNTRASQRSDWYVWSNHLSMFGFNARWSLRKNALQMSSLVSITLVGHHSSSMRTASIFLNTQNYLISHLEQLFQAAYKIFTPQGAHHSTLRVDVTSRRIKEVFKIKRPPSHEESVSYTWSGCEQTFHEDCIVRRVAERRRRSLCPSRGPHTMPYHI</sequence>
<evidence type="ECO:0000313" key="1">
    <source>
        <dbReference type="EMBL" id="KAI7960963.1"/>
    </source>
</evidence>
<accession>A0ACC0EVU1</accession>
<keyword evidence="2" id="KW-1185">Reference proteome</keyword>
<organism evidence="1 2">
    <name type="scientific">Puccinia striiformis f. sp. tritici</name>
    <dbReference type="NCBI Taxonomy" id="168172"/>
    <lineage>
        <taxon>Eukaryota</taxon>
        <taxon>Fungi</taxon>
        <taxon>Dikarya</taxon>
        <taxon>Basidiomycota</taxon>
        <taxon>Pucciniomycotina</taxon>
        <taxon>Pucciniomycetes</taxon>
        <taxon>Pucciniales</taxon>
        <taxon>Pucciniaceae</taxon>
        <taxon>Puccinia</taxon>
    </lineage>
</organism>
<gene>
    <name evidence="1" type="ORF">MJO28_001452</name>
</gene>
<dbReference type="Proteomes" id="UP001060170">
    <property type="component" value="Chromosome 2"/>
</dbReference>
<dbReference type="EMBL" id="CM045866">
    <property type="protein sequence ID" value="KAI7960963.1"/>
    <property type="molecule type" value="Genomic_DNA"/>
</dbReference>
<reference evidence="1 2" key="3">
    <citation type="journal article" date="2022" name="Microbiol. Spectr.">
        <title>Folding features and dynamics of 3D genome architecture in plant fungal pathogens.</title>
        <authorList>
            <person name="Xia C."/>
        </authorList>
    </citation>
    <scope>NUCLEOTIDE SEQUENCE [LARGE SCALE GENOMIC DNA]</scope>
    <source>
        <strain evidence="1 2">93-210</strain>
    </source>
</reference>